<feature type="chain" id="PRO_5020773141" description="Secreted protein" evidence="1">
    <location>
        <begin position="19"/>
        <end position="110"/>
    </location>
</feature>
<sequence length="110" mass="12312">MRSLPAWLMMILALPAYAHDAATGWSYDAFCCNGDHASGDCQTIPSTSVRVTPNGYEITVGPGDHRLVTRRHDFKLPQGGARRSQDEEYHLCLFPDEDTLRCFYAPDMGF</sequence>
<dbReference type="OrthoDB" id="7871245at2"/>
<keyword evidence="1" id="KW-0732">Signal</keyword>
<organism evidence="2 3">
    <name type="scientific">Ciceribacter ferrooxidans</name>
    <dbReference type="NCBI Taxonomy" id="2509717"/>
    <lineage>
        <taxon>Bacteria</taxon>
        <taxon>Pseudomonadati</taxon>
        <taxon>Pseudomonadota</taxon>
        <taxon>Alphaproteobacteria</taxon>
        <taxon>Hyphomicrobiales</taxon>
        <taxon>Rhizobiaceae</taxon>
        <taxon>Ciceribacter</taxon>
    </lineage>
</organism>
<comment type="caution">
    <text evidence="2">The sequence shown here is derived from an EMBL/GenBank/DDBJ whole genome shotgun (WGS) entry which is preliminary data.</text>
</comment>
<dbReference type="Proteomes" id="UP000291088">
    <property type="component" value="Unassembled WGS sequence"/>
</dbReference>
<gene>
    <name evidence="2" type="ORF">EUU22_12135</name>
</gene>
<protein>
    <recommendedName>
        <fullName evidence="4">Secreted protein</fullName>
    </recommendedName>
</protein>
<dbReference type="AlphaFoldDB" id="A0A4Q2T0D3"/>
<proteinExistence type="predicted"/>
<name>A0A4Q2T0D3_9HYPH</name>
<evidence type="ECO:0000313" key="3">
    <source>
        <dbReference type="Proteomes" id="UP000291088"/>
    </source>
</evidence>
<accession>A0A4Q2T0D3</accession>
<reference evidence="2 3" key="1">
    <citation type="submission" date="2019-01" db="EMBL/GenBank/DDBJ databases">
        <authorList>
            <person name="Deng T."/>
        </authorList>
    </citation>
    <scope>NUCLEOTIDE SEQUENCE [LARGE SCALE GENOMIC DNA]</scope>
    <source>
        <strain evidence="2 3">F8825</strain>
    </source>
</reference>
<feature type="signal peptide" evidence="1">
    <location>
        <begin position="1"/>
        <end position="18"/>
    </location>
</feature>
<evidence type="ECO:0008006" key="4">
    <source>
        <dbReference type="Google" id="ProtNLM"/>
    </source>
</evidence>
<dbReference type="EMBL" id="SDVB01000238">
    <property type="protein sequence ID" value="RYC11812.1"/>
    <property type="molecule type" value="Genomic_DNA"/>
</dbReference>
<evidence type="ECO:0000313" key="2">
    <source>
        <dbReference type="EMBL" id="RYC11812.1"/>
    </source>
</evidence>
<evidence type="ECO:0000256" key="1">
    <source>
        <dbReference type="SAM" id="SignalP"/>
    </source>
</evidence>
<keyword evidence="3" id="KW-1185">Reference proteome</keyword>
<dbReference type="RefSeq" id="WP_129332248.1">
    <property type="nucleotide sequence ID" value="NZ_SDVB01000238.1"/>
</dbReference>